<reference evidence="1 2" key="1">
    <citation type="submission" date="2014-04" db="EMBL/GenBank/DDBJ databases">
        <title>Genome evolution of avian class.</title>
        <authorList>
            <person name="Zhang G."/>
            <person name="Li C."/>
        </authorList>
    </citation>
    <scope>NUCLEOTIDE SEQUENCE [LARGE SCALE GENOMIC DNA]</scope>
    <source>
        <strain evidence="1">BGI_N300</strain>
    </source>
</reference>
<dbReference type="Proteomes" id="UP000054308">
    <property type="component" value="Unassembled WGS sequence"/>
</dbReference>
<dbReference type="AlphaFoldDB" id="A0A091IHM6"/>
<dbReference type="EMBL" id="KL218597">
    <property type="protein sequence ID" value="KFP06845.1"/>
    <property type="molecule type" value="Genomic_DNA"/>
</dbReference>
<feature type="non-terminal residue" evidence="1">
    <location>
        <position position="1"/>
    </location>
</feature>
<feature type="non-terminal residue" evidence="1">
    <location>
        <position position="77"/>
    </location>
</feature>
<proteinExistence type="predicted"/>
<gene>
    <name evidence="1" type="ORF">N300_05856</name>
</gene>
<protein>
    <submittedName>
        <fullName evidence="1">Uncharacterized protein</fullName>
    </submittedName>
</protein>
<organism evidence="1 2">
    <name type="scientific">Calypte anna</name>
    <name type="common">Anna's hummingbird</name>
    <name type="synonym">Archilochus anna</name>
    <dbReference type="NCBI Taxonomy" id="9244"/>
    <lineage>
        <taxon>Eukaryota</taxon>
        <taxon>Metazoa</taxon>
        <taxon>Chordata</taxon>
        <taxon>Craniata</taxon>
        <taxon>Vertebrata</taxon>
        <taxon>Euteleostomi</taxon>
        <taxon>Archelosauria</taxon>
        <taxon>Archosauria</taxon>
        <taxon>Dinosauria</taxon>
        <taxon>Saurischia</taxon>
        <taxon>Theropoda</taxon>
        <taxon>Coelurosauria</taxon>
        <taxon>Aves</taxon>
        <taxon>Neognathae</taxon>
        <taxon>Neoaves</taxon>
        <taxon>Strisores</taxon>
        <taxon>Apodiformes</taxon>
        <taxon>Trochilidae</taxon>
        <taxon>Calypte</taxon>
    </lineage>
</organism>
<name>A0A091IHM6_CALAN</name>
<accession>A0A091IHM6</accession>
<evidence type="ECO:0000313" key="1">
    <source>
        <dbReference type="EMBL" id="KFP06845.1"/>
    </source>
</evidence>
<sequence length="77" mass="8610">DAGHSSLGSKASFDEGAWVEHAQNLISHLFALGSWRVKSVVGKIPSEDSQFTGNYPPWIPKIQFILWRKKSFKLPGK</sequence>
<evidence type="ECO:0000313" key="2">
    <source>
        <dbReference type="Proteomes" id="UP000054308"/>
    </source>
</evidence>
<keyword evidence="2" id="KW-1185">Reference proteome</keyword>